<dbReference type="GO" id="GO:0000270">
    <property type="term" value="P:peptidoglycan metabolic process"/>
    <property type="evidence" value="ECO:0007669"/>
    <property type="project" value="UniProtKB-UniRule"/>
</dbReference>
<evidence type="ECO:0000256" key="4">
    <source>
        <dbReference type="RuleBase" id="RU003495"/>
    </source>
</evidence>
<proteinExistence type="inferred from homology"/>
<feature type="domain" description="RlpA-like protein double-psi beta-barrel" evidence="5">
    <location>
        <begin position="29"/>
        <end position="116"/>
    </location>
</feature>
<evidence type="ECO:0000256" key="2">
    <source>
        <dbReference type="ARBA" id="ARBA00023316"/>
    </source>
</evidence>
<comment type="similarity">
    <text evidence="3 4">Belongs to the RlpA family.</text>
</comment>
<dbReference type="PANTHER" id="PTHR34183">
    <property type="entry name" value="ENDOLYTIC PEPTIDOGLYCAN TRANSGLYCOSYLASE RLPA"/>
    <property type="match status" value="1"/>
</dbReference>
<organism evidence="6 7">
    <name type="scientific">Ancylomarina euxinus</name>
    <dbReference type="NCBI Taxonomy" id="2283627"/>
    <lineage>
        <taxon>Bacteria</taxon>
        <taxon>Pseudomonadati</taxon>
        <taxon>Bacteroidota</taxon>
        <taxon>Bacteroidia</taxon>
        <taxon>Marinilabiliales</taxon>
        <taxon>Marinifilaceae</taxon>
        <taxon>Ancylomarina</taxon>
    </lineage>
</organism>
<keyword evidence="3" id="KW-0732">Signal</keyword>
<protein>
    <recommendedName>
        <fullName evidence="3">Probable endolytic peptidoglycan transglycosylase RlpA</fullName>
        <ecNumber evidence="3">4.2.2.-</ecNumber>
    </recommendedName>
</protein>
<dbReference type="EC" id="4.2.2.-" evidence="3"/>
<evidence type="ECO:0000313" key="6">
    <source>
        <dbReference type="EMBL" id="RRG22481.1"/>
    </source>
</evidence>
<evidence type="ECO:0000259" key="5">
    <source>
        <dbReference type="Pfam" id="PF03330"/>
    </source>
</evidence>
<dbReference type="OrthoDB" id="9779128at2"/>
<sequence precursor="true">MKLSIFIFFFILLGSNLFAQKSQTPFVKGKASFYSDWFDGRLTANGEYFSQEEFTAAHMTLPFGTWLEVTNLDNKKSVYLRINDRGPYVKGRVIDLSKAAAKAIGDLNQGIFNVQIRPVNGRDLMILPLEFLIKKKSVPLRQRSSYLDFSLITP</sequence>
<keyword evidence="2 3" id="KW-0961">Cell wall biogenesis/degradation</keyword>
<feature type="signal peptide" evidence="3">
    <location>
        <begin position="1"/>
        <end position="19"/>
    </location>
</feature>
<dbReference type="InterPro" id="IPR012997">
    <property type="entry name" value="RplA"/>
</dbReference>
<dbReference type="AlphaFoldDB" id="A0A425Y2T0"/>
<name>A0A425Y2T0_9BACT</name>
<dbReference type="InterPro" id="IPR034718">
    <property type="entry name" value="RlpA"/>
</dbReference>
<dbReference type="GO" id="GO:0008932">
    <property type="term" value="F:lytic endotransglycosylase activity"/>
    <property type="evidence" value="ECO:0007669"/>
    <property type="project" value="UniProtKB-UniRule"/>
</dbReference>
<feature type="chain" id="PRO_5019600272" description="Probable endolytic peptidoglycan transglycosylase RlpA" evidence="3">
    <location>
        <begin position="20"/>
        <end position="154"/>
    </location>
</feature>
<gene>
    <name evidence="3" type="primary">rlpA</name>
    <name evidence="6" type="ORF">DWB61_06600</name>
</gene>
<evidence type="ECO:0000313" key="7">
    <source>
        <dbReference type="Proteomes" id="UP000285794"/>
    </source>
</evidence>
<dbReference type="Gene3D" id="2.40.40.10">
    <property type="entry name" value="RlpA-like domain"/>
    <property type="match status" value="1"/>
</dbReference>
<dbReference type="EMBL" id="QQWG01000005">
    <property type="protein sequence ID" value="RRG22481.1"/>
    <property type="molecule type" value="Genomic_DNA"/>
</dbReference>
<evidence type="ECO:0000256" key="3">
    <source>
        <dbReference type="HAMAP-Rule" id="MF_02071"/>
    </source>
</evidence>
<dbReference type="PANTHER" id="PTHR34183:SF1">
    <property type="entry name" value="ENDOLYTIC PEPTIDOGLYCAN TRANSGLYCOSYLASE RLPA"/>
    <property type="match status" value="1"/>
</dbReference>
<dbReference type="InterPro" id="IPR009009">
    <property type="entry name" value="RlpA-like_DPBB"/>
</dbReference>
<dbReference type="Proteomes" id="UP000285794">
    <property type="component" value="Unassembled WGS sequence"/>
</dbReference>
<dbReference type="SUPFAM" id="SSF50685">
    <property type="entry name" value="Barwin-like endoglucanases"/>
    <property type="match status" value="1"/>
</dbReference>
<keyword evidence="1 3" id="KW-0456">Lyase</keyword>
<dbReference type="GO" id="GO:0071555">
    <property type="term" value="P:cell wall organization"/>
    <property type="evidence" value="ECO:0007669"/>
    <property type="project" value="UniProtKB-KW"/>
</dbReference>
<dbReference type="InterPro" id="IPR036908">
    <property type="entry name" value="RlpA-like_sf"/>
</dbReference>
<keyword evidence="7" id="KW-1185">Reference proteome</keyword>
<comment type="caution">
    <text evidence="6">The sequence shown here is derived from an EMBL/GenBank/DDBJ whole genome shotgun (WGS) entry which is preliminary data.</text>
</comment>
<accession>A0A425Y2T0</accession>
<dbReference type="RefSeq" id="WP_125030106.1">
    <property type="nucleotide sequence ID" value="NZ_JAPXVP010000001.1"/>
</dbReference>
<dbReference type="HAMAP" id="MF_02071">
    <property type="entry name" value="RlpA"/>
    <property type="match status" value="1"/>
</dbReference>
<dbReference type="NCBIfam" id="TIGR00413">
    <property type="entry name" value="rlpA"/>
    <property type="match status" value="1"/>
</dbReference>
<evidence type="ECO:0000256" key="1">
    <source>
        <dbReference type="ARBA" id="ARBA00023239"/>
    </source>
</evidence>
<dbReference type="CDD" id="cd22268">
    <property type="entry name" value="DPBB_RlpA-like"/>
    <property type="match status" value="1"/>
</dbReference>
<reference evidence="6 7" key="1">
    <citation type="submission" date="2018-07" db="EMBL/GenBank/DDBJ databases">
        <title>Draft genome sequence of Ancylomarina sp. M1P.</title>
        <authorList>
            <person name="Yadav S."/>
            <person name="Villanueva L."/>
            <person name="Damste J.S.S."/>
        </authorList>
    </citation>
    <scope>NUCLEOTIDE SEQUENCE [LARGE SCALE GENOMIC DNA]</scope>
    <source>
        <strain evidence="6 7">M1P</strain>
    </source>
</reference>
<comment type="function">
    <text evidence="3">Lytic transglycosylase with a strong preference for naked glycan strands that lack stem peptides.</text>
</comment>
<dbReference type="Pfam" id="PF03330">
    <property type="entry name" value="DPBB_1"/>
    <property type="match status" value="1"/>
</dbReference>